<accession>A0A941ELN8</accession>
<dbReference type="AlphaFoldDB" id="A0A941ELN8"/>
<keyword evidence="2" id="KW-0808">Transferase</keyword>
<keyword evidence="3" id="KW-1185">Reference proteome</keyword>
<evidence type="ECO:0000259" key="1">
    <source>
        <dbReference type="Pfam" id="PF20613"/>
    </source>
</evidence>
<dbReference type="Pfam" id="PF20613">
    <property type="entry name" value="HipA_2"/>
    <property type="match status" value="1"/>
</dbReference>
<name>A0A941ELN8_9ACTN</name>
<dbReference type="InterPro" id="IPR046748">
    <property type="entry name" value="HipA_2"/>
</dbReference>
<keyword evidence="2" id="KW-0032">Aminotransferase</keyword>
<sequence>MLQHVTATRYVTPLREGGSLPGIVEADDLGTYVVKFRGAGQGSAALVSEIVVGELGRRLGVRVPDLVLIELDAEIGRREPDQEVQELLLASVGLNLGMDFLPGSIGFDGMHWQPPAEEAARIYWLDALTGNVDRTWANPNTLIWHRKLWAIDHGAALVFQHSWPAVPAWAARRYDLSKHVLGGQVGAMPAAELKAMDEQLADAVTPEILTEVLALVPDEFLLKLNSAPADASAAGLRERYAEYLLARRSSDRAWWPESAV</sequence>
<dbReference type="EMBL" id="JAGSOG010000014">
    <property type="protein sequence ID" value="MBR7832638.1"/>
    <property type="molecule type" value="Genomic_DNA"/>
</dbReference>
<evidence type="ECO:0000313" key="3">
    <source>
        <dbReference type="Proteomes" id="UP000675781"/>
    </source>
</evidence>
<protein>
    <submittedName>
        <fullName evidence="2">Aminotransferase class I and II</fullName>
    </submittedName>
</protein>
<proteinExistence type="predicted"/>
<dbReference type="GO" id="GO:0008483">
    <property type="term" value="F:transaminase activity"/>
    <property type="evidence" value="ECO:0007669"/>
    <property type="project" value="UniProtKB-KW"/>
</dbReference>
<organism evidence="2 3">
    <name type="scientific">Actinospica durhamensis</name>
    <dbReference type="NCBI Taxonomy" id="1508375"/>
    <lineage>
        <taxon>Bacteria</taxon>
        <taxon>Bacillati</taxon>
        <taxon>Actinomycetota</taxon>
        <taxon>Actinomycetes</taxon>
        <taxon>Catenulisporales</taxon>
        <taxon>Actinospicaceae</taxon>
        <taxon>Actinospica</taxon>
    </lineage>
</organism>
<evidence type="ECO:0000313" key="2">
    <source>
        <dbReference type="EMBL" id="MBR7832638.1"/>
    </source>
</evidence>
<feature type="domain" description="HipA-like kinase" evidence="1">
    <location>
        <begin position="14"/>
        <end position="251"/>
    </location>
</feature>
<reference evidence="2" key="1">
    <citation type="submission" date="2021-04" db="EMBL/GenBank/DDBJ databases">
        <title>Genome based classification of Actinospica acidithermotolerans sp. nov., an actinobacterium isolated from an Indonesian hot spring.</title>
        <authorList>
            <person name="Kusuma A.B."/>
            <person name="Putra K.E."/>
            <person name="Nafisah S."/>
            <person name="Loh J."/>
            <person name="Nouioui I."/>
            <person name="Goodfellow M."/>
        </authorList>
    </citation>
    <scope>NUCLEOTIDE SEQUENCE</scope>
    <source>
        <strain evidence="2">CSCA 57</strain>
    </source>
</reference>
<gene>
    <name evidence="2" type="ORF">KDL01_05170</name>
</gene>
<comment type="caution">
    <text evidence="2">The sequence shown here is derived from an EMBL/GenBank/DDBJ whole genome shotgun (WGS) entry which is preliminary data.</text>
</comment>
<dbReference type="RefSeq" id="WP_212527165.1">
    <property type="nucleotide sequence ID" value="NZ_JAGSOG010000014.1"/>
</dbReference>
<dbReference type="Proteomes" id="UP000675781">
    <property type="component" value="Unassembled WGS sequence"/>
</dbReference>